<dbReference type="EMBL" id="JACCCO010000001">
    <property type="protein sequence ID" value="NYF39583.1"/>
    <property type="molecule type" value="Genomic_DNA"/>
</dbReference>
<evidence type="ECO:0000259" key="15">
    <source>
        <dbReference type="Pfam" id="PF02874"/>
    </source>
</evidence>
<dbReference type="InterPro" id="IPR000194">
    <property type="entry name" value="ATPase_F1/V1/A1_a/bsu_nucl-bd"/>
</dbReference>
<evidence type="ECO:0000256" key="1">
    <source>
        <dbReference type="ARBA" id="ARBA00004370"/>
    </source>
</evidence>
<organism evidence="16 17">
    <name type="scientific">Streptosporangium sandarakinum</name>
    <dbReference type="NCBI Taxonomy" id="1260955"/>
    <lineage>
        <taxon>Bacteria</taxon>
        <taxon>Bacillati</taxon>
        <taxon>Actinomycetota</taxon>
        <taxon>Actinomycetes</taxon>
        <taxon>Streptosporangiales</taxon>
        <taxon>Streptosporangiaceae</taxon>
        <taxon>Streptosporangium</taxon>
    </lineage>
</organism>
<comment type="catalytic activity">
    <reaction evidence="12">
        <text>ATP + H2O + 4 H(+)(in) = ADP + phosphate + 5 H(+)(out)</text>
        <dbReference type="Rhea" id="RHEA:57720"/>
        <dbReference type="ChEBI" id="CHEBI:15377"/>
        <dbReference type="ChEBI" id="CHEBI:15378"/>
        <dbReference type="ChEBI" id="CHEBI:30616"/>
        <dbReference type="ChEBI" id="CHEBI:43474"/>
        <dbReference type="ChEBI" id="CHEBI:456216"/>
        <dbReference type="EC" id="7.1.2.2"/>
    </reaction>
</comment>
<comment type="caution">
    <text evidence="16">The sequence shown here is derived from an EMBL/GenBank/DDBJ whole genome shotgun (WGS) entry which is preliminary data.</text>
</comment>
<dbReference type="NCBIfam" id="NF009884">
    <property type="entry name" value="PRK13343.1"/>
    <property type="match status" value="1"/>
</dbReference>
<protein>
    <recommendedName>
        <fullName evidence="12">ATP synthase subunit alpha</fullName>
        <ecNumber evidence="12">7.1.2.2</ecNumber>
    </recommendedName>
    <alternativeName>
        <fullName evidence="12">ATP synthase F1 sector subunit alpha</fullName>
    </alternativeName>
    <alternativeName>
        <fullName evidence="12">F-ATPase subunit alpha</fullName>
    </alternativeName>
</protein>
<dbReference type="SUPFAM" id="SSF52540">
    <property type="entry name" value="P-loop containing nucleoside triphosphate hydrolases"/>
    <property type="match status" value="1"/>
</dbReference>
<dbReference type="FunFam" id="1.20.150.20:FF:000001">
    <property type="entry name" value="ATP synthase subunit alpha"/>
    <property type="match status" value="1"/>
</dbReference>
<evidence type="ECO:0000256" key="6">
    <source>
        <dbReference type="ARBA" id="ARBA00022840"/>
    </source>
</evidence>
<dbReference type="GO" id="GO:0043531">
    <property type="term" value="F:ADP binding"/>
    <property type="evidence" value="ECO:0007669"/>
    <property type="project" value="TreeGrafter"/>
</dbReference>
<evidence type="ECO:0000256" key="4">
    <source>
        <dbReference type="ARBA" id="ARBA00022475"/>
    </source>
</evidence>
<keyword evidence="5 12" id="KW-0547">Nucleotide-binding</keyword>
<dbReference type="HAMAP" id="MF_01346">
    <property type="entry name" value="ATP_synth_alpha_bact"/>
    <property type="match status" value="1"/>
</dbReference>
<evidence type="ECO:0000256" key="8">
    <source>
        <dbReference type="ARBA" id="ARBA00023065"/>
    </source>
</evidence>
<comment type="similarity">
    <text evidence="2 12">Belongs to the ATPase alpha/beta chains family.</text>
</comment>
<evidence type="ECO:0000256" key="11">
    <source>
        <dbReference type="ARBA" id="ARBA00023310"/>
    </source>
</evidence>
<dbReference type="InterPro" id="IPR027417">
    <property type="entry name" value="P-loop_NTPase"/>
</dbReference>
<dbReference type="CDD" id="cd01132">
    <property type="entry name" value="F1-ATPase_alpha_CD"/>
    <property type="match status" value="1"/>
</dbReference>
<dbReference type="GO" id="GO:0005524">
    <property type="term" value="F:ATP binding"/>
    <property type="evidence" value="ECO:0007669"/>
    <property type="project" value="UniProtKB-UniRule"/>
</dbReference>
<dbReference type="Pfam" id="PF00306">
    <property type="entry name" value="ATP-synt_ab_C"/>
    <property type="match status" value="1"/>
</dbReference>
<evidence type="ECO:0000256" key="3">
    <source>
        <dbReference type="ARBA" id="ARBA00022448"/>
    </source>
</evidence>
<keyword evidence="12" id="KW-0375">Hydrogen ion transport</keyword>
<dbReference type="Gene3D" id="1.20.150.20">
    <property type="entry name" value="ATP synthase alpha/beta chain, C-terminal domain"/>
    <property type="match status" value="1"/>
</dbReference>
<dbReference type="NCBIfam" id="TIGR00962">
    <property type="entry name" value="atpA"/>
    <property type="match status" value="1"/>
</dbReference>
<dbReference type="GO" id="GO:0005886">
    <property type="term" value="C:plasma membrane"/>
    <property type="evidence" value="ECO:0007669"/>
    <property type="project" value="UniProtKB-SubCell"/>
</dbReference>
<evidence type="ECO:0000313" key="17">
    <source>
        <dbReference type="Proteomes" id="UP000576393"/>
    </source>
</evidence>
<dbReference type="InterPro" id="IPR038376">
    <property type="entry name" value="ATP_synth_asu_C_sf"/>
</dbReference>
<evidence type="ECO:0000256" key="7">
    <source>
        <dbReference type="ARBA" id="ARBA00022967"/>
    </source>
</evidence>
<evidence type="ECO:0000256" key="9">
    <source>
        <dbReference type="ARBA" id="ARBA00023136"/>
    </source>
</evidence>
<accession>A0A852UWI5</accession>
<dbReference type="PROSITE" id="PS00152">
    <property type="entry name" value="ATPASE_ALPHA_BETA"/>
    <property type="match status" value="1"/>
</dbReference>
<dbReference type="AlphaFoldDB" id="A0A852UWI5"/>
<keyword evidence="4 12" id="KW-1003">Cell membrane</keyword>
<comment type="subcellular location">
    <subcellularLocation>
        <location evidence="12">Cell membrane</location>
        <topology evidence="12">Peripheral membrane protein</topology>
    </subcellularLocation>
    <subcellularLocation>
        <location evidence="1">Membrane</location>
    </subcellularLocation>
</comment>
<evidence type="ECO:0000256" key="12">
    <source>
        <dbReference type="HAMAP-Rule" id="MF_01346"/>
    </source>
</evidence>
<name>A0A852UWI5_9ACTN</name>
<keyword evidence="8 12" id="KW-0406">Ion transport</keyword>
<dbReference type="CDD" id="cd18116">
    <property type="entry name" value="ATP-synt_F1_alpha_N"/>
    <property type="match status" value="1"/>
</dbReference>
<evidence type="ECO:0000259" key="14">
    <source>
        <dbReference type="Pfam" id="PF00306"/>
    </source>
</evidence>
<comment type="function">
    <text evidence="12">Produces ATP from ADP in the presence of a proton gradient across the membrane. The alpha chain is a regulatory subunit.</text>
</comment>
<dbReference type="InterPro" id="IPR005294">
    <property type="entry name" value="ATP_synth_F1_asu"/>
</dbReference>
<evidence type="ECO:0000256" key="10">
    <source>
        <dbReference type="ARBA" id="ARBA00023196"/>
    </source>
</evidence>
<feature type="binding site" evidence="12">
    <location>
        <begin position="173"/>
        <end position="180"/>
    </location>
    <ligand>
        <name>ATP</name>
        <dbReference type="ChEBI" id="CHEBI:30616"/>
    </ligand>
</feature>
<dbReference type="SUPFAM" id="SSF47917">
    <property type="entry name" value="C-terminal domain of alpha and beta subunits of F1 ATP synthase"/>
    <property type="match status" value="1"/>
</dbReference>
<dbReference type="GO" id="GO:0045259">
    <property type="term" value="C:proton-transporting ATP synthase complex"/>
    <property type="evidence" value="ECO:0007669"/>
    <property type="project" value="UniProtKB-KW"/>
</dbReference>
<keyword evidence="3 12" id="KW-0813">Transport</keyword>
<dbReference type="Pfam" id="PF00006">
    <property type="entry name" value="ATP-synt_ab"/>
    <property type="match status" value="1"/>
</dbReference>
<dbReference type="Pfam" id="PF02874">
    <property type="entry name" value="ATP-synt_ab_N"/>
    <property type="match status" value="1"/>
</dbReference>
<dbReference type="CDD" id="cd18113">
    <property type="entry name" value="ATP-synt_F1_alpha_C"/>
    <property type="match status" value="1"/>
</dbReference>
<dbReference type="EC" id="7.1.2.2" evidence="12"/>
<evidence type="ECO:0000256" key="5">
    <source>
        <dbReference type="ARBA" id="ARBA00022741"/>
    </source>
</evidence>
<dbReference type="InterPro" id="IPR036121">
    <property type="entry name" value="ATPase_F1/V1/A1_a/bsu_N_sf"/>
</dbReference>
<keyword evidence="7 12" id="KW-1278">Translocase</keyword>
<reference evidence="16 17" key="1">
    <citation type="submission" date="2020-07" db="EMBL/GenBank/DDBJ databases">
        <title>Sequencing the genomes of 1000 actinobacteria strains.</title>
        <authorList>
            <person name="Klenk H.-P."/>
        </authorList>
    </citation>
    <scope>NUCLEOTIDE SEQUENCE [LARGE SCALE GENOMIC DNA]</scope>
    <source>
        <strain evidence="16 17">DSM 45763</strain>
    </source>
</reference>
<keyword evidence="10 12" id="KW-0139">CF(1)</keyword>
<keyword evidence="11 12" id="KW-0066">ATP synthesis</keyword>
<feature type="domain" description="ATPase F1/V1/A1 complex alpha/beta subunit N-terminal" evidence="15">
    <location>
        <begin position="30"/>
        <end position="96"/>
    </location>
</feature>
<dbReference type="InterPro" id="IPR023366">
    <property type="entry name" value="ATP_synth_asu-like_sf"/>
</dbReference>
<dbReference type="InterPro" id="IPR004100">
    <property type="entry name" value="ATPase_F1/V1/A1_a/bsu_N"/>
</dbReference>
<feature type="domain" description="ATP synthase alpha subunit C-terminal" evidence="14">
    <location>
        <begin position="383"/>
        <end position="508"/>
    </location>
</feature>
<keyword evidence="17" id="KW-1185">Reference proteome</keyword>
<dbReference type="Gene3D" id="2.40.30.20">
    <property type="match status" value="1"/>
</dbReference>
<evidence type="ECO:0000313" key="16">
    <source>
        <dbReference type="EMBL" id="NYF39583.1"/>
    </source>
</evidence>
<keyword evidence="9 12" id="KW-0472">Membrane</keyword>
<dbReference type="InterPro" id="IPR000793">
    <property type="entry name" value="ATP_synth_asu_C"/>
</dbReference>
<dbReference type="SUPFAM" id="SSF50615">
    <property type="entry name" value="N-terminal domain of alpha and beta subunits of F1 ATP synthase"/>
    <property type="match status" value="1"/>
</dbReference>
<dbReference type="GO" id="GO:0046933">
    <property type="term" value="F:proton-transporting ATP synthase activity, rotational mechanism"/>
    <property type="evidence" value="ECO:0007669"/>
    <property type="project" value="UniProtKB-UniRule"/>
</dbReference>
<dbReference type="Proteomes" id="UP000576393">
    <property type="component" value="Unassembled WGS sequence"/>
</dbReference>
<evidence type="ECO:0000259" key="13">
    <source>
        <dbReference type="Pfam" id="PF00006"/>
    </source>
</evidence>
<dbReference type="PANTHER" id="PTHR48082:SF2">
    <property type="entry name" value="ATP SYNTHASE SUBUNIT ALPHA, MITOCHONDRIAL"/>
    <property type="match status" value="1"/>
</dbReference>
<dbReference type="PANTHER" id="PTHR48082">
    <property type="entry name" value="ATP SYNTHASE SUBUNIT ALPHA, MITOCHONDRIAL"/>
    <property type="match status" value="1"/>
</dbReference>
<feature type="domain" description="ATPase F1/V1/A1 complex alpha/beta subunit nucleotide-binding" evidence="13">
    <location>
        <begin position="153"/>
        <end position="376"/>
    </location>
</feature>
<evidence type="ECO:0000256" key="2">
    <source>
        <dbReference type="ARBA" id="ARBA00008936"/>
    </source>
</evidence>
<feature type="site" description="Required for activity" evidence="12">
    <location>
        <position position="374"/>
    </location>
</feature>
<gene>
    <name evidence="12" type="primary">atpA</name>
    <name evidence="16" type="ORF">HDA43_001742</name>
</gene>
<sequence>MAELTIRPDEIRDALERFVQAYEPEGAAREEIGTVVDAGDGIAHVSGLPSAMANELLEFENGTRGLALNLDTREIGVVVLGDFSGIEEGQTVRRTGQVLSVPVGDNFLGRVVDPLGVPIDGKGAIESEGLRALELQAPSVVQRQPVKEPLQTGLKAVDAMTPIGRGQRQLIIGDRGTGKTAIAVDTILNQRENWLSGDPDKQVRCVYVAIGQKGSTIAQVRGRLEEAGAMEYTTIVAAPASDPAGFKYLAPYTGSAIGQHWMYQGKHVLIVFDDLTKQADAYRAVSLLLRRPPGREAFPGDVFYLHSRLLERCAKLSKEMGGGSMTGLPIIETKGNDVSAFIPTNVISITDGQCFLETDLFNAGVRPAINVGVSVSRVGGSAQIKAMRKVAGTLRLSLSQYRDLEAFAAFASDLDAASRAQLERGQRLVELLKQSQYAPFPIEKQVVSVWAGTSGELDDVPVEDIRRFEAEFLDHLERNNKGVFDGIRETKELSDDAVTTLKDAITEFKKTFETASGELLVRDESVAAMDAGDVGQEKITKHVRTAEKK</sequence>
<dbReference type="InterPro" id="IPR020003">
    <property type="entry name" value="ATPase_a/bsu_AS"/>
</dbReference>
<dbReference type="FunFam" id="3.40.50.300:FF:000002">
    <property type="entry name" value="ATP synthase subunit alpha"/>
    <property type="match status" value="1"/>
</dbReference>
<proteinExistence type="inferred from homology"/>
<dbReference type="Gene3D" id="3.40.50.300">
    <property type="entry name" value="P-loop containing nucleotide triphosphate hydrolases"/>
    <property type="match status" value="1"/>
</dbReference>
<dbReference type="InterPro" id="IPR033732">
    <property type="entry name" value="ATP_synth_F1_a_nt-bd_dom"/>
</dbReference>
<dbReference type="RefSeq" id="WP_179819218.1">
    <property type="nucleotide sequence ID" value="NZ_JACCCO010000001.1"/>
</dbReference>
<keyword evidence="6 12" id="KW-0067">ATP-binding</keyword>